<name>A0ABV5HVM4_9VIBR</name>
<organism evidence="2 3">
    <name type="scientific">Vibrio olivae</name>
    <dbReference type="NCBI Taxonomy" id="1243002"/>
    <lineage>
        <taxon>Bacteria</taxon>
        <taxon>Pseudomonadati</taxon>
        <taxon>Pseudomonadota</taxon>
        <taxon>Gammaproteobacteria</taxon>
        <taxon>Vibrionales</taxon>
        <taxon>Vibrionaceae</taxon>
        <taxon>Vibrio</taxon>
    </lineage>
</organism>
<dbReference type="RefSeq" id="WP_390197513.1">
    <property type="nucleotide sequence ID" value="NZ_JBHMEP010000015.1"/>
</dbReference>
<evidence type="ECO:0000313" key="2">
    <source>
        <dbReference type="EMBL" id="MFB9137601.1"/>
    </source>
</evidence>
<sequence>MLKYITLIILMMFSQLVSSATLTTKNYVVTVKPNCQEGNVTCDDVIYVGRSKTTGKTITLEGHTLHRWCADGVTPCQFLGYEFKNGRFIYSVLERGVLKVEKNGHSLIYEKGEWDY</sequence>
<dbReference type="Proteomes" id="UP001589645">
    <property type="component" value="Unassembled WGS sequence"/>
</dbReference>
<accession>A0ABV5HVM4</accession>
<comment type="caution">
    <text evidence="2">The sequence shown here is derived from an EMBL/GenBank/DDBJ whole genome shotgun (WGS) entry which is preliminary data.</text>
</comment>
<proteinExistence type="predicted"/>
<evidence type="ECO:0000313" key="3">
    <source>
        <dbReference type="Proteomes" id="UP001589645"/>
    </source>
</evidence>
<evidence type="ECO:0000256" key="1">
    <source>
        <dbReference type="SAM" id="SignalP"/>
    </source>
</evidence>
<reference evidence="2 3" key="1">
    <citation type="submission" date="2024-09" db="EMBL/GenBank/DDBJ databases">
        <authorList>
            <person name="Sun Q."/>
            <person name="Mori K."/>
        </authorList>
    </citation>
    <scope>NUCLEOTIDE SEQUENCE [LARGE SCALE GENOMIC DNA]</scope>
    <source>
        <strain evidence="2 3">CECT 8064</strain>
    </source>
</reference>
<feature type="signal peptide" evidence="1">
    <location>
        <begin position="1"/>
        <end position="19"/>
    </location>
</feature>
<keyword evidence="3" id="KW-1185">Reference proteome</keyword>
<protein>
    <recommendedName>
        <fullName evidence="4">DUF1496 domain-containing protein</fullName>
    </recommendedName>
</protein>
<evidence type="ECO:0008006" key="4">
    <source>
        <dbReference type="Google" id="ProtNLM"/>
    </source>
</evidence>
<gene>
    <name evidence="2" type="ORF">ACFFUV_21860</name>
</gene>
<keyword evidence="1" id="KW-0732">Signal</keyword>
<dbReference type="EMBL" id="JBHMEP010000015">
    <property type="protein sequence ID" value="MFB9137601.1"/>
    <property type="molecule type" value="Genomic_DNA"/>
</dbReference>
<feature type="chain" id="PRO_5046515529" description="DUF1496 domain-containing protein" evidence="1">
    <location>
        <begin position="20"/>
        <end position="116"/>
    </location>
</feature>